<keyword evidence="5 16" id="KW-0723">Serine/threonine-protein kinase</keyword>
<dbReference type="InterPro" id="IPR050108">
    <property type="entry name" value="CDK"/>
</dbReference>
<dbReference type="GO" id="GO:0010389">
    <property type="term" value="P:regulation of G2/M transition of mitotic cell cycle"/>
    <property type="evidence" value="ECO:0007669"/>
    <property type="project" value="TreeGrafter"/>
</dbReference>
<dbReference type="GO" id="GO:0005524">
    <property type="term" value="F:ATP binding"/>
    <property type="evidence" value="ECO:0007669"/>
    <property type="project" value="UniProtKB-UniRule"/>
</dbReference>
<evidence type="ECO:0000256" key="9">
    <source>
        <dbReference type="ARBA" id="ARBA00022741"/>
    </source>
</evidence>
<dbReference type="PANTHER" id="PTHR24056">
    <property type="entry name" value="CELL DIVISION PROTEIN KINASE"/>
    <property type="match status" value="1"/>
</dbReference>
<keyword evidence="12" id="KW-0131">Cell cycle</keyword>
<protein>
    <recommendedName>
        <fullName evidence="3">cyclin-dependent kinase</fullName>
        <ecNumber evidence="3">2.7.11.22</ecNumber>
    </recommendedName>
</protein>
<gene>
    <name evidence="18" type="ORF">COCON_G00126990</name>
</gene>
<sequence length="338" mass="38481">MDKESSTQQYEPVAEIGEGAYGKVYKARDLKNGGRFVALKRVRVQTEEEGMPLSTIREVAVLRQLESFEHPNVVRLFDVCTVSRTGRETKLTLVFEHVDQDLTTYLEKAPEPGVPPETIKDMMYQLLQGLDFLHSHRVVHRDLKPQNILVTSGGQIKLADFGLARIYSFQMALTSVVVTLWYRAPEVLLQSSYATPVDLWSVGCIFAEMFRRRPLFRGNSDVDQLGKIFDVLGVPSMDDWPQEVALPWSAFAPRPPSPSETWFQILMSWELHFCFNSCLLILPRGYRPMLPCPIHTLRTWRGTIKTPRSFLTASCLSKREGPAEDSKGDSCLAFFFKD</sequence>
<evidence type="ECO:0000256" key="7">
    <source>
        <dbReference type="ARBA" id="ARBA00022618"/>
    </source>
</evidence>
<dbReference type="Pfam" id="PF00069">
    <property type="entry name" value="Pkinase"/>
    <property type="match status" value="1"/>
</dbReference>
<evidence type="ECO:0000256" key="11">
    <source>
        <dbReference type="ARBA" id="ARBA00022840"/>
    </source>
</evidence>
<dbReference type="GO" id="GO:0004693">
    <property type="term" value="F:cyclin-dependent protein serine/threonine kinase activity"/>
    <property type="evidence" value="ECO:0007669"/>
    <property type="project" value="UniProtKB-EC"/>
</dbReference>
<dbReference type="EC" id="2.7.11.22" evidence="3"/>
<evidence type="ECO:0000256" key="16">
    <source>
        <dbReference type="RuleBase" id="RU000304"/>
    </source>
</evidence>
<evidence type="ECO:0000256" key="1">
    <source>
        <dbReference type="ARBA" id="ARBA00004496"/>
    </source>
</evidence>
<comment type="similarity">
    <text evidence="2">Belongs to the protein kinase superfamily. CMGC Ser/Thr protein kinase family. CDC2/CDKX subfamily.</text>
</comment>
<dbReference type="GO" id="GO:0010468">
    <property type="term" value="P:regulation of gene expression"/>
    <property type="evidence" value="ECO:0007669"/>
    <property type="project" value="TreeGrafter"/>
</dbReference>
<dbReference type="InterPro" id="IPR017441">
    <property type="entry name" value="Protein_kinase_ATP_BS"/>
</dbReference>
<reference evidence="18" key="1">
    <citation type="journal article" date="2023" name="Science">
        <title>Genome structures resolve the early diversification of teleost fishes.</title>
        <authorList>
            <person name="Parey E."/>
            <person name="Louis A."/>
            <person name="Montfort J."/>
            <person name="Bouchez O."/>
            <person name="Roques C."/>
            <person name="Iampietro C."/>
            <person name="Lluch J."/>
            <person name="Castinel A."/>
            <person name="Donnadieu C."/>
            <person name="Desvignes T."/>
            <person name="Floi Bucao C."/>
            <person name="Jouanno E."/>
            <person name="Wen M."/>
            <person name="Mejri S."/>
            <person name="Dirks R."/>
            <person name="Jansen H."/>
            <person name="Henkel C."/>
            <person name="Chen W.J."/>
            <person name="Zahm M."/>
            <person name="Cabau C."/>
            <person name="Klopp C."/>
            <person name="Thompson A.W."/>
            <person name="Robinson-Rechavi M."/>
            <person name="Braasch I."/>
            <person name="Lecointre G."/>
            <person name="Bobe J."/>
            <person name="Postlethwait J.H."/>
            <person name="Berthelot C."/>
            <person name="Roest Crollius H."/>
            <person name="Guiguen Y."/>
        </authorList>
    </citation>
    <scope>NUCLEOTIDE SEQUENCE</scope>
    <source>
        <strain evidence="18">Concon-B</strain>
    </source>
</reference>
<evidence type="ECO:0000313" key="18">
    <source>
        <dbReference type="EMBL" id="KAJ8267527.1"/>
    </source>
</evidence>
<keyword evidence="7" id="KW-0132">Cell division</keyword>
<evidence type="ECO:0000256" key="5">
    <source>
        <dbReference type="ARBA" id="ARBA00022527"/>
    </source>
</evidence>
<dbReference type="EMBL" id="JAFJMO010000009">
    <property type="protein sequence ID" value="KAJ8267527.1"/>
    <property type="molecule type" value="Genomic_DNA"/>
</dbReference>
<keyword evidence="10" id="KW-0418">Kinase</keyword>
<dbReference type="InterPro" id="IPR008271">
    <property type="entry name" value="Ser/Thr_kinase_AS"/>
</dbReference>
<comment type="subcellular location">
    <subcellularLocation>
        <location evidence="1">Cytoplasm</location>
    </subcellularLocation>
</comment>
<dbReference type="Gene3D" id="3.30.200.20">
    <property type="entry name" value="Phosphorylase Kinase, domain 1"/>
    <property type="match status" value="1"/>
</dbReference>
<comment type="caution">
    <text evidence="18">The sequence shown here is derived from an EMBL/GenBank/DDBJ whole genome shotgun (WGS) entry which is preliminary data.</text>
</comment>
<dbReference type="Proteomes" id="UP001152803">
    <property type="component" value="Unassembled WGS sequence"/>
</dbReference>
<keyword evidence="8" id="KW-0808">Transferase</keyword>
<dbReference type="GO" id="GO:0030332">
    <property type="term" value="F:cyclin binding"/>
    <property type="evidence" value="ECO:0007669"/>
    <property type="project" value="TreeGrafter"/>
</dbReference>
<keyword evidence="9 15" id="KW-0547">Nucleotide-binding</keyword>
<dbReference type="GO" id="GO:0005634">
    <property type="term" value="C:nucleus"/>
    <property type="evidence" value="ECO:0007669"/>
    <property type="project" value="TreeGrafter"/>
</dbReference>
<evidence type="ECO:0000313" key="19">
    <source>
        <dbReference type="Proteomes" id="UP001152803"/>
    </source>
</evidence>
<dbReference type="PANTHER" id="PTHR24056:SF130">
    <property type="entry name" value="CYCLIN-DEPENDENT KINASE 6"/>
    <property type="match status" value="1"/>
</dbReference>
<proteinExistence type="inferred from homology"/>
<keyword evidence="6" id="KW-0597">Phosphoprotein</keyword>
<feature type="domain" description="Protein kinase" evidence="17">
    <location>
        <begin position="10"/>
        <end position="275"/>
    </location>
</feature>
<keyword evidence="4" id="KW-0963">Cytoplasm</keyword>
<evidence type="ECO:0000256" key="15">
    <source>
        <dbReference type="PROSITE-ProRule" id="PRU10141"/>
    </source>
</evidence>
<evidence type="ECO:0000256" key="8">
    <source>
        <dbReference type="ARBA" id="ARBA00022679"/>
    </source>
</evidence>
<dbReference type="InterPro" id="IPR011009">
    <property type="entry name" value="Kinase-like_dom_sf"/>
</dbReference>
<dbReference type="GO" id="GO:0000307">
    <property type="term" value="C:cyclin-dependent protein kinase holoenzyme complex"/>
    <property type="evidence" value="ECO:0007669"/>
    <property type="project" value="TreeGrafter"/>
</dbReference>
<keyword evidence="19" id="KW-1185">Reference proteome</keyword>
<evidence type="ECO:0000256" key="12">
    <source>
        <dbReference type="ARBA" id="ARBA00023306"/>
    </source>
</evidence>
<evidence type="ECO:0000256" key="14">
    <source>
        <dbReference type="ARBA" id="ARBA00048367"/>
    </source>
</evidence>
<dbReference type="PROSITE" id="PS00107">
    <property type="entry name" value="PROTEIN_KINASE_ATP"/>
    <property type="match status" value="1"/>
</dbReference>
<evidence type="ECO:0000256" key="2">
    <source>
        <dbReference type="ARBA" id="ARBA00006485"/>
    </source>
</evidence>
<evidence type="ECO:0000256" key="10">
    <source>
        <dbReference type="ARBA" id="ARBA00022777"/>
    </source>
</evidence>
<dbReference type="PROSITE" id="PS50011">
    <property type="entry name" value="PROTEIN_KINASE_DOM"/>
    <property type="match status" value="1"/>
</dbReference>
<dbReference type="FunFam" id="1.10.510.10:FF:000205">
    <property type="entry name" value="Cyclin-dependent kinase 6"/>
    <property type="match status" value="1"/>
</dbReference>
<dbReference type="SMART" id="SM00220">
    <property type="entry name" value="S_TKc"/>
    <property type="match status" value="1"/>
</dbReference>
<dbReference type="AlphaFoldDB" id="A0A9Q1DD28"/>
<dbReference type="GO" id="GO:0051301">
    <property type="term" value="P:cell division"/>
    <property type="evidence" value="ECO:0007669"/>
    <property type="project" value="UniProtKB-KW"/>
</dbReference>
<name>A0A9Q1DD28_CONCO</name>
<dbReference type="OrthoDB" id="1732493at2759"/>
<dbReference type="GO" id="GO:0007165">
    <property type="term" value="P:signal transduction"/>
    <property type="evidence" value="ECO:0007669"/>
    <property type="project" value="TreeGrafter"/>
</dbReference>
<feature type="binding site" evidence="15">
    <location>
        <position position="40"/>
    </location>
    <ligand>
        <name>ATP</name>
        <dbReference type="ChEBI" id="CHEBI:30616"/>
    </ligand>
</feature>
<comment type="catalytic activity">
    <reaction evidence="13">
        <text>L-threonyl-[protein] + ATP = O-phospho-L-threonyl-[protein] + ADP + H(+)</text>
        <dbReference type="Rhea" id="RHEA:46608"/>
        <dbReference type="Rhea" id="RHEA-COMP:11060"/>
        <dbReference type="Rhea" id="RHEA-COMP:11605"/>
        <dbReference type="ChEBI" id="CHEBI:15378"/>
        <dbReference type="ChEBI" id="CHEBI:30013"/>
        <dbReference type="ChEBI" id="CHEBI:30616"/>
        <dbReference type="ChEBI" id="CHEBI:61977"/>
        <dbReference type="ChEBI" id="CHEBI:456216"/>
        <dbReference type="EC" id="2.7.11.22"/>
    </reaction>
</comment>
<dbReference type="Gene3D" id="1.10.510.10">
    <property type="entry name" value="Transferase(Phosphotransferase) domain 1"/>
    <property type="match status" value="1"/>
</dbReference>
<dbReference type="InterPro" id="IPR000719">
    <property type="entry name" value="Prot_kinase_dom"/>
</dbReference>
<accession>A0A9Q1DD28</accession>
<evidence type="ECO:0000256" key="6">
    <source>
        <dbReference type="ARBA" id="ARBA00022553"/>
    </source>
</evidence>
<dbReference type="PROSITE" id="PS00108">
    <property type="entry name" value="PROTEIN_KINASE_ST"/>
    <property type="match status" value="1"/>
</dbReference>
<evidence type="ECO:0000256" key="13">
    <source>
        <dbReference type="ARBA" id="ARBA00047811"/>
    </source>
</evidence>
<evidence type="ECO:0000256" key="3">
    <source>
        <dbReference type="ARBA" id="ARBA00012425"/>
    </source>
</evidence>
<organism evidence="18 19">
    <name type="scientific">Conger conger</name>
    <name type="common">Conger eel</name>
    <name type="synonym">Muraena conger</name>
    <dbReference type="NCBI Taxonomy" id="82655"/>
    <lineage>
        <taxon>Eukaryota</taxon>
        <taxon>Metazoa</taxon>
        <taxon>Chordata</taxon>
        <taxon>Craniata</taxon>
        <taxon>Vertebrata</taxon>
        <taxon>Euteleostomi</taxon>
        <taxon>Actinopterygii</taxon>
        <taxon>Neopterygii</taxon>
        <taxon>Teleostei</taxon>
        <taxon>Anguilliformes</taxon>
        <taxon>Congridae</taxon>
        <taxon>Conger</taxon>
    </lineage>
</organism>
<evidence type="ECO:0000259" key="17">
    <source>
        <dbReference type="PROSITE" id="PS50011"/>
    </source>
</evidence>
<comment type="catalytic activity">
    <reaction evidence="14">
        <text>L-seryl-[protein] + ATP = O-phospho-L-seryl-[protein] + ADP + H(+)</text>
        <dbReference type="Rhea" id="RHEA:17989"/>
        <dbReference type="Rhea" id="RHEA-COMP:9863"/>
        <dbReference type="Rhea" id="RHEA-COMP:11604"/>
        <dbReference type="ChEBI" id="CHEBI:15378"/>
        <dbReference type="ChEBI" id="CHEBI:29999"/>
        <dbReference type="ChEBI" id="CHEBI:30616"/>
        <dbReference type="ChEBI" id="CHEBI:83421"/>
        <dbReference type="ChEBI" id="CHEBI:456216"/>
        <dbReference type="EC" id="2.7.11.22"/>
    </reaction>
</comment>
<evidence type="ECO:0000256" key="4">
    <source>
        <dbReference type="ARBA" id="ARBA00022490"/>
    </source>
</evidence>
<dbReference type="SUPFAM" id="SSF56112">
    <property type="entry name" value="Protein kinase-like (PK-like)"/>
    <property type="match status" value="1"/>
</dbReference>
<dbReference type="GO" id="GO:0005737">
    <property type="term" value="C:cytoplasm"/>
    <property type="evidence" value="ECO:0007669"/>
    <property type="project" value="UniProtKB-SubCell"/>
</dbReference>
<dbReference type="GO" id="GO:0000082">
    <property type="term" value="P:G1/S transition of mitotic cell cycle"/>
    <property type="evidence" value="ECO:0007669"/>
    <property type="project" value="TreeGrafter"/>
</dbReference>
<dbReference type="FunFam" id="3.30.200.20:FF:000124">
    <property type="entry name" value="Cyclin-dependent kinase 4"/>
    <property type="match status" value="1"/>
</dbReference>
<keyword evidence="11 15" id="KW-0067">ATP-binding</keyword>